<keyword evidence="2 5" id="KW-0812">Transmembrane</keyword>
<evidence type="ECO:0000313" key="6">
    <source>
        <dbReference type="EMBL" id="GAA4838295.1"/>
    </source>
</evidence>
<name>A0ABP9DBK8_9BACT</name>
<protein>
    <submittedName>
        <fullName evidence="6">Uncharacterized protein</fullName>
    </submittedName>
</protein>
<dbReference type="InterPro" id="IPR039020">
    <property type="entry name" value="PaxB-like"/>
</dbReference>
<gene>
    <name evidence="6" type="ORF">GCM10023331_24330</name>
</gene>
<organism evidence="6 7">
    <name type="scientific">Algivirga pacifica</name>
    <dbReference type="NCBI Taxonomy" id="1162670"/>
    <lineage>
        <taxon>Bacteria</taxon>
        <taxon>Pseudomonadati</taxon>
        <taxon>Bacteroidota</taxon>
        <taxon>Cytophagia</taxon>
        <taxon>Cytophagales</taxon>
        <taxon>Flammeovirgaceae</taxon>
        <taxon>Algivirga</taxon>
    </lineage>
</organism>
<evidence type="ECO:0000256" key="3">
    <source>
        <dbReference type="ARBA" id="ARBA00022989"/>
    </source>
</evidence>
<accession>A0ABP9DBK8</accession>
<feature type="transmembrane region" description="Helical" evidence="5">
    <location>
        <begin position="167"/>
        <end position="184"/>
    </location>
</feature>
<evidence type="ECO:0000256" key="1">
    <source>
        <dbReference type="ARBA" id="ARBA00004141"/>
    </source>
</evidence>
<keyword evidence="3 5" id="KW-1133">Transmembrane helix</keyword>
<feature type="transmembrane region" description="Helical" evidence="5">
    <location>
        <begin position="138"/>
        <end position="155"/>
    </location>
</feature>
<evidence type="ECO:0000313" key="7">
    <source>
        <dbReference type="Proteomes" id="UP001500298"/>
    </source>
</evidence>
<dbReference type="Pfam" id="PF25129">
    <property type="entry name" value="Pyr4-TMTC"/>
    <property type="match status" value="1"/>
</dbReference>
<feature type="transmembrane region" description="Helical" evidence="5">
    <location>
        <begin position="71"/>
        <end position="94"/>
    </location>
</feature>
<evidence type="ECO:0000256" key="2">
    <source>
        <dbReference type="ARBA" id="ARBA00022692"/>
    </source>
</evidence>
<dbReference type="EMBL" id="BAABJX010000036">
    <property type="protein sequence ID" value="GAA4838295.1"/>
    <property type="molecule type" value="Genomic_DNA"/>
</dbReference>
<comment type="caution">
    <text evidence="6">The sequence shown here is derived from an EMBL/GenBank/DDBJ whole genome shotgun (WGS) entry which is preliminary data.</text>
</comment>
<feature type="transmembrane region" description="Helical" evidence="5">
    <location>
        <begin position="106"/>
        <end position="126"/>
    </location>
</feature>
<keyword evidence="4 5" id="KW-0472">Membrane</keyword>
<evidence type="ECO:0000256" key="5">
    <source>
        <dbReference type="SAM" id="Phobius"/>
    </source>
</evidence>
<evidence type="ECO:0000256" key="4">
    <source>
        <dbReference type="ARBA" id="ARBA00023136"/>
    </source>
</evidence>
<keyword evidence="7" id="KW-1185">Reference proteome</keyword>
<proteinExistence type="predicted"/>
<dbReference type="RefSeq" id="WP_345372195.1">
    <property type="nucleotide sequence ID" value="NZ_BAABJX010000036.1"/>
</dbReference>
<feature type="transmembrane region" description="Helical" evidence="5">
    <location>
        <begin position="43"/>
        <end position="65"/>
    </location>
</feature>
<dbReference type="PANTHER" id="PTHR42038:SF2">
    <property type="entry name" value="TERPENE CYCLASE AUSL"/>
    <property type="match status" value="1"/>
</dbReference>
<feature type="transmembrane region" description="Helical" evidence="5">
    <location>
        <begin position="190"/>
        <end position="210"/>
    </location>
</feature>
<reference evidence="7" key="1">
    <citation type="journal article" date="2019" name="Int. J. Syst. Evol. Microbiol.">
        <title>The Global Catalogue of Microorganisms (GCM) 10K type strain sequencing project: providing services to taxonomists for standard genome sequencing and annotation.</title>
        <authorList>
            <consortium name="The Broad Institute Genomics Platform"/>
            <consortium name="The Broad Institute Genome Sequencing Center for Infectious Disease"/>
            <person name="Wu L."/>
            <person name="Ma J."/>
        </authorList>
    </citation>
    <scope>NUCLEOTIDE SEQUENCE [LARGE SCALE GENOMIC DNA]</scope>
    <source>
        <strain evidence="7">JCM 18326</strain>
    </source>
</reference>
<dbReference type="Proteomes" id="UP001500298">
    <property type="component" value="Unassembled WGS sequence"/>
</dbReference>
<feature type="transmembrane region" description="Helical" evidence="5">
    <location>
        <begin position="17"/>
        <end position="36"/>
    </location>
</feature>
<comment type="subcellular location">
    <subcellularLocation>
        <location evidence="1">Membrane</location>
        <topology evidence="1">Multi-pass membrane protein</topology>
    </subcellularLocation>
</comment>
<sequence>MGSQWINLTDYTVTQQVLFFADAIFWAVTYLLVIYYARKYKFFGIPVEAAVANIAWELMFSFFFTTELGDLFVWGIRLWLFTDVVMIYFHFKYGAKQVRVPLIKQFFHLASIIGFVFWCWIIYGFATEYGDPIGAGTGYILNIIMSTLFIFLFLAHPEQKALNFPIAFWKGFGTVFVGIGIYLGDTPSPFVIAVASITFMLDLFYMGLTLNREKVIAFIKKNKQDEQISETVLQG</sequence>
<dbReference type="PANTHER" id="PTHR42038">
    <property type="match status" value="1"/>
</dbReference>